<organism evidence="3 4">
    <name type="scientific">Streptomyces turgidiscabies</name>
    <dbReference type="NCBI Taxonomy" id="85558"/>
    <lineage>
        <taxon>Bacteria</taxon>
        <taxon>Bacillati</taxon>
        <taxon>Actinomycetota</taxon>
        <taxon>Actinomycetes</taxon>
        <taxon>Kitasatosporales</taxon>
        <taxon>Streptomycetaceae</taxon>
        <taxon>Streptomyces</taxon>
    </lineage>
</organism>
<feature type="domain" description="DUF2293" evidence="2">
    <location>
        <begin position="158"/>
        <end position="243"/>
    </location>
</feature>
<dbReference type="Pfam" id="PF10056">
    <property type="entry name" value="DUF2293"/>
    <property type="match status" value="1"/>
</dbReference>
<name>A0ABU0RIH6_9ACTN</name>
<dbReference type="PANTHER" id="PTHR38113:SF2">
    <property type="entry name" value="DUF2293 DOMAIN-CONTAINING PROTEIN"/>
    <property type="match status" value="1"/>
</dbReference>
<dbReference type="PANTHER" id="PTHR38113">
    <property type="match status" value="1"/>
</dbReference>
<comment type="caution">
    <text evidence="3">The sequence shown here is derived from an EMBL/GenBank/DDBJ whole genome shotgun (WGS) entry which is preliminary data.</text>
</comment>
<evidence type="ECO:0000313" key="4">
    <source>
        <dbReference type="Proteomes" id="UP001223072"/>
    </source>
</evidence>
<gene>
    <name evidence="3" type="ORF">QFZ49_001667</name>
</gene>
<proteinExistence type="predicted"/>
<reference evidence="3 4" key="1">
    <citation type="submission" date="2023-07" db="EMBL/GenBank/DDBJ databases">
        <title>Comparative genomics of wheat-associated soil bacteria to identify genetic determinants of phenazine resistance.</title>
        <authorList>
            <person name="Mouncey N."/>
        </authorList>
    </citation>
    <scope>NUCLEOTIDE SEQUENCE [LARGE SCALE GENOMIC DNA]</scope>
    <source>
        <strain evidence="3 4">W2I16</strain>
    </source>
</reference>
<dbReference type="InterPro" id="IPR018744">
    <property type="entry name" value="DUF2293"/>
</dbReference>
<evidence type="ECO:0000313" key="3">
    <source>
        <dbReference type="EMBL" id="MDQ0931760.1"/>
    </source>
</evidence>
<evidence type="ECO:0000259" key="2">
    <source>
        <dbReference type="Pfam" id="PF10056"/>
    </source>
</evidence>
<feature type="compositionally biased region" description="Low complexity" evidence="1">
    <location>
        <begin position="10"/>
        <end position="26"/>
    </location>
</feature>
<accession>A0ABU0RIH6</accession>
<keyword evidence="4" id="KW-1185">Reference proteome</keyword>
<feature type="region of interest" description="Disordered" evidence="1">
    <location>
        <begin position="1"/>
        <end position="26"/>
    </location>
</feature>
<protein>
    <recommendedName>
        <fullName evidence="2">DUF2293 domain-containing protein</fullName>
    </recommendedName>
</protein>
<dbReference type="Proteomes" id="UP001223072">
    <property type="component" value="Unassembled WGS sequence"/>
</dbReference>
<sequence length="262" mass="28561">MREQAGAGRGFVVAGGNQAPMTRRTTPPLRTGLLVVQPLKRRQCVACRRGPLTLLVLEEGAPRCLDCADLGHLVFLPRGDTALTRRAREESGLWAVVVRFNRRQGRYERQGVLVEEAGLARAEERCLADAEARRRRRTRDARRRAAEDLRFTEAFAREIRRLFPGCPADRAAEIAAHASVRGSGRVGRSAAGRALSAGAVASAVVASVRHVDTPYDLLLMSGCARHEARRRIAGAVEARLREWATEAGANAGKAADVRAEPM</sequence>
<dbReference type="EMBL" id="JAUSZS010000002">
    <property type="protein sequence ID" value="MDQ0931760.1"/>
    <property type="molecule type" value="Genomic_DNA"/>
</dbReference>
<evidence type="ECO:0000256" key="1">
    <source>
        <dbReference type="SAM" id="MobiDB-lite"/>
    </source>
</evidence>